<keyword evidence="3" id="KW-0547">Nucleotide-binding</keyword>
<dbReference type="STRING" id="1266370.NITGR_170067"/>
<dbReference type="InParanoid" id="M1YVZ0"/>
<dbReference type="PANTHER" id="PTHR43785:SF14">
    <property type="entry name" value="GLUTAMINE SYNTHETASE"/>
    <property type="match status" value="1"/>
</dbReference>
<dbReference type="RefSeq" id="WP_005006617.1">
    <property type="nucleotide sequence ID" value="NZ_HG422173.1"/>
</dbReference>
<dbReference type="SMART" id="SM01230">
    <property type="entry name" value="Gln-synt_C"/>
    <property type="match status" value="1"/>
</dbReference>
<dbReference type="InterPro" id="IPR008146">
    <property type="entry name" value="Gln_synth_cat_dom"/>
</dbReference>
<proteinExistence type="inferred from homology"/>
<keyword evidence="2 10" id="KW-0436">Ligase</keyword>
<dbReference type="GO" id="GO:0004356">
    <property type="term" value="F:glutamine synthetase activity"/>
    <property type="evidence" value="ECO:0007669"/>
    <property type="project" value="UniProtKB-EC"/>
</dbReference>
<keyword evidence="5" id="KW-0460">Magnesium</keyword>
<keyword evidence="11" id="KW-1185">Reference proteome</keyword>
<dbReference type="InterPro" id="IPR027303">
    <property type="entry name" value="Gln_synth_gly_rich_site"/>
</dbReference>
<dbReference type="GO" id="GO:0005524">
    <property type="term" value="F:ATP binding"/>
    <property type="evidence" value="ECO:0007669"/>
    <property type="project" value="UniProtKB-KW"/>
</dbReference>
<comment type="caution">
    <text evidence="10">The sequence shown here is derived from an EMBL/GenBank/DDBJ whole genome shotgun (WGS) entry which is preliminary data.</text>
</comment>
<dbReference type="EC" id="6.3.1.2" evidence="10"/>
<dbReference type="AlphaFoldDB" id="M1YVZ0"/>
<evidence type="ECO:0000256" key="5">
    <source>
        <dbReference type="ARBA" id="ARBA00022842"/>
    </source>
</evidence>
<gene>
    <name evidence="10" type="primary">glnT</name>
    <name evidence="10" type="ORF">NITGR_170067</name>
</gene>
<dbReference type="OrthoDB" id="9807095at2"/>
<dbReference type="InterPro" id="IPR017536">
    <property type="entry name" value="Glutamine_synthetase_typeIII"/>
</dbReference>
<dbReference type="Gene3D" id="3.30.590.10">
    <property type="entry name" value="Glutamine synthetase/guanido kinase, catalytic domain"/>
    <property type="match status" value="1"/>
</dbReference>
<dbReference type="EMBL" id="CAQJ01000019">
    <property type="protein sequence ID" value="CCQ89810.1"/>
    <property type="molecule type" value="Genomic_DNA"/>
</dbReference>
<dbReference type="InterPro" id="IPR036651">
    <property type="entry name" value="Gln_synt_N_sf"/>
</dbReference>
<evidence type="ECO:0000256" key="6">
    <source>
        <dbReference type="PROSITE-ProRule" id="PRU01330"/>
    </source>
</evidence>
<sequence length="431" mass="48336">MLSESIKKHKTEYLLVSFVDLFGVIRSKLIPASKAKEAEKAGAGFAGFAAHLNLTPAHPDIFLMPDAKTFTPMAWQPNVAWITGDLYMDGELIDHAPRTVLKRAMAAAAKKRVTMMTGVEAEFFLLAPDGSRISDEYDQLSKPCYDQLALMRRFDFIKEVCDAMQGLGWEPYQNDHEDANGQYEMNWHYSSALETADRHVFFRFLTKSIAEKHGLRVSFMPKPFTSLTGNGCHTHCSLWDASGKKNLFLDKNNSHQLSEKAYQFIAGVLHHAPALSALTNPTVNSFKRLNAKTPDSGATWSPNGISYGGNNRTHMIRIPDAGRFELRLPDGAANPYLLQAGILTAGMDGIENKMDPGVPRHENMYDVFTKLKVKKLPATLYDALAALEKNHVFKTTLGDGFVDSYLKLKREDWSRYMSQVSEWERQSTLDC</sequence>
<dbReference type="InterPro" id="IPR014746">
    <property type="entry name" value="Gln_synth/guanido_kin_cat_dom"/>
</dbReference>
<dbReference type="PROSITE" id="PS51986">
    <property type="entry name" value="GS_BETA_GRASP"/>
    <property type="match status" value="1"/>
</dbReference>
<name>M1YVZ0_NITG3</name>
<feature type="domain" description="GS catalytic" evidence="9">
    <location>
        <begin position="97"/>
        <end position="431"/>
    </location>
</feature>
<dbReference type="Gene3D" id="3.10.20.70">
    <property type="entry name" value="Glutamine synthetase, N-terminal domain"/>
    <property type="match status" value="1"/>
</dbReference>
<organism evidence="10 11">
    <name type="scientific">Nitrospina gracilis (strain 3/211)</name>
    <dbReference type="NCBI Taxonomy" id="1266370"/>
    <lineage>
        <taxon>Bacteria</taxon>
        <taxon>Pseudomonadati</taxon>
        <taxon>Nitrospinota/Tectimicrobiota group</taxon>
        <taxon>Nitrospinota</taxon>
        <taxon>Nitrospinia</taxon>
        <taxon>Nitrospinales</taxon>
        <taxon>Nitrospinaceae</taxon>
        <taxon>Nitrospina</taxon>
    </lineage>
</organism>
<comment type="similarity">
    <text evidence="6 7">Belongs to the glutamine synthetase family.</text>
</comment>
<dbReference type="HOGENOM" id="CLU_017290_1_3_0"/>
<dbReference type="InterPro" id="IPR008147">
    <property type="entry name" value="Gln_synt_N"/>
</dbReference>
<evidence type="ECO:0000313" key="10">
    <source>
        <dbReference type="EMBL" id="CCQ89810.1"/>
    </source>
</evidence>
<keyword evidence="4" id="KW-0067">ATP-binding</keyword>
<dbReference type="NCBIfam" id="TIGR03105">
    <property type="entry name" value="gln_synth_III"/>
    <property type="match status" value="1"/>
</dbReference>
<evidence type="ECO:0000256" key="1">
    <source>
        <dbReference type="ARBA" id="ARBA00001946"/>
    </source>
</evidence>
<evidence type="ECO:0000256" key="2">
    <source>
        <dbReference type="ARBA" id="ARBA00022598"/>
    </source>
</evidence>
<protein>
    <submittedName>
        <fullName evidence="10">Glutamine synthetase 3</fullName>
        <ecNumber evidence="10">6.3.1.2</ecNumber>
    </submittedName>
</protein>
<evidence type="ECO:0000256" key="3">
    <source>
        <dbReference type="ARBA" id="ARBA00022741"/>
    </source>
</evidence>
<accession>M1YVZ0</accession>
<dbReference type="PROSITE" id="PS51987">
    <property type="entry name" value="GS_CATALYTIC"/>
    <property type="match status" value="1"/>
</dbReference>
<dbReference type="Proteomes" id="UP000011704">
    <property type="component" value="Unassembled WGS sequence"/>
</dbReference>
<evidence type="ECO:0000313" key="11">
    <source>
        <dbReference type="Proteomes" id="UP000011704"/>
    </source>
</evidence>
<evidence type="ECO:0000256" key="4">
    <source>
        <dbReference type="ARBA" id="ARBA00022840"/>
    </source>
</evidence>
<feature type="domain" description="GS beta-grasp" evidence="8">
    <location>
        <begin position="9"/>
        <end position="91"/>
    </location>
</feature>
<dbReference type="SUPFAM" id="SSF55931">
    <property type="entry name" value="Glutamine synthetase/guanido kinase"/>
    <property type="match status" value="1"/>
</dbReference>
<comment type="cofactor">
    <cofactor evidence="1">
        <name>Mg(2+)</name>
        <dbReference type="ChEBI" id="CHEBI:18420"/>
    </cofactor>
</comment>
<evidence type="ECO:0000256" key="7">
    <source>
        <dbReference type="RuleBase" id="RU000384"/>
    </source>
</evidence>
<dbReference type="PANTHER" id="PTHR43785">
    <property type="entry name" value="GAMMA-GLUTAMYLPUTRESCINE SYNTHETASE"/>
    <property type="match status" value="1"/>
</dbReference>
<dbReference type="GO" id="GO:0006542">
    <property type="term" value="P:glutamine biosynthetic process"/>
    <property type="evidence" value="ECO:0007669"/>
    <property type="project" value="InterPro"/>
</dbReference>
<dbReference type="Pfam" id="PF00120">
    <property type="entry name" value="Gln-synt_C"/>
    <property type="match status" value="1"/>
</dbReference>
<evidence type="ECO:0000259" key="9">
    <source>
        <dbReference type="PROSITE" id="PS51987"/>
    </source>
</evidence>
<dbReference type="SUPFAM" id="SSF54368">
    <property type="entry name" value="Glutamine synthetase, N-terminal domain"/>
    <property type="match status" value="1"/>
</dbReference>
<evidence type="ECO:0000259" key="8">
    <source>
        <dbReference type="PROSITE" id="PS51986"/>
    </source>
</evidence>
<dbReference type="PROSITE" id="PS00181">
    <property type="entry name" value="GLNA_ATP"/>
    <property type="match status" value="1"/>
</dbReference>
<reference evidence="10 11" key="1">
    <citation type="journal article" date="2013" name="Front. Microbiol.">
        <title>The genome of Nitrospina gracilis illuminates the metabolism and evolution of the major marine nitrite oxidizer.</title>
        <authorList>
            <person name="Luecker S."/>
            <person name="Nowka B."/>
            <person name="Rattei T."/>
            <person name="Spieck E."/>
            <person name="and Daims H."/>
        </authorList>
    </citation>
    <scope>NUCLEOTIDE SEQUENCE [LARGE SCALE GENOMIC DNA]</scope>
    <source>
        <strain evidence="10 11">3/211</strain>
    </source>
</reference>